<sequence>MRDGSAFANTYSIVARCARTGELGIAVASAVPAVGAICPYVRTGVGAVTTQSWVNPYLAIAILDDIAAGADAEGALGRALASDSEADLRQLGVVDASGRSASFTGADCTDWHGSLTGPGYAIQGNMLTGAPVLEAMKRAFDADMDKTLAERLMSCLTAAQSAGGDKRGKQSAAVLVHSHEAYALVDLRVDEDADPVGRLRALFEIARAQLAPFVAGMPKRDGGSSFPREVMDLLLLSPPERPKGGGSREP</sequence>
<comment type="caution">
    <text evidence="1">The sequence shown here is derived from an EMBL/GenBank/DDBJ whole genome shotgun (WGS) entry which is preliminary data.</text>
</comment>
<dbReference type="RefSeq" id="WP_116681764.1">
    <property type="nucleotide sequence ID" value="NZ_QURL01000001.1"/>
</dbReference>
<dbReference type="SUPFAM" id="SSF56235">
    <property type="entry name" value="N-terminal nucleophile aminohydrolases (Ntn hydrolases)"/>
    <property type="match status" value="1"/>
</dbReference>
<dbReference type="Pfam" id="PF06267">
    <property type="entry name" value="DUF1028"/>
    <property type="match status" value="1"/>
</dbReference>
<dbReference type="OrthoDB" id="9790012at2"/>
<name>A0A371XBE5_9HYPH</name>
<dbReference type="InterPro" id="IPR029055">
    <property type="entry name" value="Ntn_hydrolases_N"/>
</dbReference>
<dbReference type="PANTHER" id="PTHR39328:SF1">
    <property type="entry name" value="BLL2871 PROTEIN"/>
    <property type="match status" value="1"/>
</dbReference>
<evidence type="ECO:0000313" key="1">
    <source>
        <dbReference type="EMBL" id="RFC66511.1"/>
    </source>
</evidence>
<gene>
    <name evidence="1" type="ORF">DYI37_00380</name>
</gene>
<protein>
    <submittedName>
        <fullName evidence="1">DUF1028 domain-containing protein</fullName>
    </submittedName>
</protein>
<organism evidence="1 2">
    <name type="scientific">Fulvimarina endophytica</name>
    <dbReference type="NCBI Taxonomy" id="2293836"/>
    <lineage>
        <taxon>Bacteria</taxon>
        <taxon>Pseudomonadati</taxon>
        <taxon>Pseudomonadota</taxon>
        <taxon>Alphaproteobacteria</taxon>
        <taxon>Hyphomicrobiales</taxon>
        <taxon>Aurantimonadaceae</taxon>
        <taxon>Fulvimarina</taxon>
    </lineage>
</organism>
<accession>A0A371XBE5</accession>
<proteinExistence type="predicted"/>
<dbReference type="Gene3D" id="3.60.20.10">
    <property type="entry name" value="Glutamine Phosphoribosylpyrophosphate, subunit 1, domain 1"/>
    <property type="match status" value="1"/>
</dbReference>
<dbReference type="PANTHER" id="PTHR39328">
    <property type="entry name" value="BLL2871 PROTEIN"/>
    <property type="match status" value="1"/>
</dbReference>
<dbReference type="EMBL" id="QURL01000001">
    <property type="protein sequence ID" value="RFC66511.1"/>
    <property type="molecule type" value="Genomic_DNA"/>
</dbReference>
<dbReference type="InterPro" id="IPR010430">
    <property type="entry name" value="DUF1028"/>
</dbReference>
<dbReference type="AlphaFoldDB" id="A0A371XBE5"/>
<reference evidence="1 2" key="1">
    <citation type="submission" date="2018-08" db="EMBL/GenBank/DDBJ databases">
        <title>Fulvimarina sp. 85, whole genome shotgun sequence.</title>
        <authorList>
            <person name="Tuo L."/>
        </authorList>
    </citation>
    <scope>NUCLEOTIDE SEQUENCE [LARGE SCALE GENOMIC DNA]</scope>
    <source>
        <strain evidence="1 2">85</strain>
    </source>
</reference>
<dbReference type="Proteomes" id="UP000264310">
    <property type="component" value="Unassembled WGS sequence"/>
</dbReference>
<keyword evidence="2" id="KW-1185">Reference proteome</keyword>
<evidence type="ECO:0000313" key="2">
    <source>
        <dbReference type="Proteomes" id="UP000264310"/>
    </source>
</evidence>